<evidence type="ECO:0000256" key="1">
    <source>
        <dbReference type="SAM" id="Coils"/>
    </source>
</evidence>
<feature type="compositionally biased region" description="Low complexity" evidence="2">
    <location>
        <begin position="199"/>
        <end position="245"/>
    </location>
</feature>
<reference evidence="3 4" key="1">
    <citation type="journal article" date="2017" name="Gigascience">
        <title>Draft genome of the honey bee ectoparasitic mite, Tropilaelaps mercedesae, is shaped by the parasitic life history.</title>
        <authorList>
            <person name="Dong X."/>
            <person name="Armstrong S.D."/>
            <person name="Xia D."/>
            <person name="Makepeace B.L."/>
            <person name="Darby A.C."/>
            <person name="Kadowaki T."/>
        </authorList>
    </citation>
    <scope>NUCLEOTIDE SEQUENCE [LARGE SCALE GENOMIC DNA]</scope>
    <source>
        <strain evidence="3">Wuxi-XJTLU</strain>
    </source>
</reference>
<dbReference type="EMBL" id="MNPL01003015">
    <property type="protein sequence ID" value="OQR77819.1"/>
    <property type="molecule type" value="Genomic_DNA"/>
</dbReference>
<dbReference type="InParanoid" id="A0A1V9XWG5"/>
<name>A0A1V9XWG5_9ACAR</name>
<evidence type="ECO:0000313" key="4">
    <source>
        <dbReference type="Proteomes" id="UP000192247"/>
    </source>
</evidence>
<evidence type="ECO:0000313" key="3">
    <source>
        <dbReference type="EMBL" id="OQR77819.1"/>
    </source>
</evidence>
<feature type="non-terminal residue" evidence="3">
    <location>
        <position position="1"/>
    </location>
</feature>
<feature type="coiled-coil region" evidence="1">
    <location>
        <begin position="10"/>
        <end position="93"/>
    </location>
</feature>
<dbReference type="Proteomes" id="UP000192247">
    <property type="component" value="Unassembled WGS sequence"/>
</dbReference>
<comment type="caution">
    <text evidence="3">The sequence shown here is derived from an EMBL/GenBank/DDBJ whole genome shotgun (WGS) entry which is preliminary data.</text>
</comment>
<dbReference type="OrthoDB" id="6429828at2759"/>
<feature type="coiled-coil region" evidence="1">
    <location>
        <begin position="142"/>
        <end position="169"/>
    </location>
</feature>
<proteinExistence type="predicted"/>
<dbReference type="AlphaFoldDB" id="A0A1V9XWG5"/>
<keyword evidence="1" id="KW-0175">Coiled coil</keyword>
<evidence type="ECO:0000256" key="2">
    <source>
        <dbReference type="SAM" id="MobiDB-lite"/>
    </source>
</evidence>
<dbReference type="PANTHER" id="PTHR18937">
    <property type="entry name" value="STRUCTURAL MAINTENANCE OF CHROMOSOMES SMC FAMILY MEMBER"/>
    <property type="match status" value="1"/>
</dbReference>
<protein>
    <submittedName>
        <fullName evidence="3">Uncharacterized protein</fullName>
    </submittedName>
</protein>
<gene>
    <name evidence="3" type="ORF">BIW11_06820</name>
</gene>
<feature type="region of interest" description="Disordered" evidence="2">
    <location>
        <begin position="176"/>
        <end position="259"/>
    </location>
</feature>
<dbReference type="STRING" id="418985.A0A1V9XWG5"/>
<organism evidence="3 4">
    <name type="scientific">Tropilaelaps mercedesae</name>
    <dbReference type="NCBI Taxonomy" id="418985"/>
    <lineage>
        <taxon>Eukaryota</taxon>
        <taxon>Metazoa</taxon>
        <taxon>Ecdysozoa</taxon>
        <taxon>Arthropoda</taxon>
        <taxon>Chelicerata</taxon>
        <taxon>Arachnida</taxon>
        <taxon>Acari</taxon>
        <taxon>Parasitiformes</taxon>
        <taxon>Mesostigmata</taxon>
        <taxon>Gamasina</taxon>
        <taxon>Dermanyssoidea</taxon>
        <taxon>Laelapidae</taxon>
        <taxon>Tropilaelaps</taxon>
    </lineage>
</organism>
<accession>A0A1V9XWG5</accession>
<keyword evidence="4" id="KW-1185">Reference proteome</keyword>
<sequence length="422" mass="46378">ATIQTGSQQQTALQQQLQQLQVQLAQAGQTNKANNAQQAQAEAELVAMKKQLDERHKAFEQLEQKLRKRKEQIDAAEANVKKAQTDLEKQKQALAAQGANADGGGPDEALIQKLQEMTMRCADLEMKLSQGGGGGGADEAEINRLLDIMADLEQEKAKMQKHIQELTEKLKVFQTGGAMPQGAPSPHPPQQAAGPRGGTPPQQKPPQQAQSGPQQAPGQQGAPRQQAPNQTPQQRPQAPQQQQQRPQRHHGGPVKDNIDVNNVWDEDCCDCGDNHSNSNNDSHIKSSIHGHIGEEISRGVNRLELLEEALKESIALTVQAELQTRLKEKALTAANSKILVLQSALATASSQDSWACKECPTLREQIKVVEKTLTLLREQRNRHLENIFDLKAEPPEMELPPRAVLVWALPCDDTLTPADYYN</sequence>